<keyword evidence="2 3" id="KW-0808">Transferase</keyword>
<dbReference type="AlphaFoldDB" id="A0A7J9LI44"/>
<dbReference type="OrthoDB" id="205623at2759"/>
<proteinExistence type="inferred from homology"/>
<dbReference type="GO" id="GO:0008146">
    <property type="term" value="F:sulfotransferase activity"/>
    <property type="evidence" value="ECO:0007669"/>
    <property type="project" value="InterPro"/>
</dbReference>
<dbReference type="Gene3D" id="3.40.50.300">
    <property type="entry name" value="P-loop containing nucleotide triphosphate hydrolases"/>
    <property type="match status" value="1"/>
</dbReference>
<dbReference type="SUPFAM" id="SSF52540">
    <property type="entry name" value="P-loop containing nucleoside triphosphate hydrolases"/>
    <property type="match status" value="1"/>
</dbReference>
<evidence type="ECO:0000313" key="5">
    <source>
        <dbReference type="EMBL" id="MBA0858373.1"/>
    </source>
</evidence>
<evidence type="ECO:0000313" key="6">
    <source>
        <dbReference type="Proteomes" id="UP000593576"/>
    </source>
</evidence>
<dbReference type="Proteomes" id="UP000593576">
    <property type="component" value="Unassembled WGS sequence"/>
</dbReference>
<gene>
    <name evidence="5" type="ORF">Goshw_025125</name>
</gene>
<comment type="similarity">
    <text evidence="1 3">Belongs to the sulfotransferase 1 family.</text>
</comment>
<dbReference type="PANTHER" id="PTHR11783">
    <property type="entry name" value="SULFOTRANSFERASE SULT"/>
    <property type="match status" value="1"/>
</dbReference>
<dbReference type="InterPro" id="IPR027417">
    <property type="entry name" value="P-loop_NTPase"/>
</dbReference>
<dbReference type="EMBL" id="JABFAF010000006">
    <property type="protein sequence ID" value="MBA0858373.1"/>
    <property type="molecule type" value="Genomic_DNA"/>
</dbReference>
<feature type="domain" description="Sulfotransferase" evidence="4">
    <location>
        <begin position="30"/>
        <end position="292"/>
    </location>
</feature>
<evidence type="ECO:0000256" key="3">
    <source>
        <dbReference type="RuleBase" id="RU361155"/>
    </source>
</evidence>
<keyword evidence="6" id="KW-1185">Reference proteome</keyword>
<sequence length="296" mass="33517">MSSEMEFSTTSKTIPASGALHARDHFQAQPTDIFLCSSMKTGTTWLKSLSFTIATRGHRPSDDGSDMTTVSLRTAVPHDCIPFLEFHEYSTAVTGSEIPLFASHLPYTCLPKSVIDSDCKIVYICRDPKDTFVSMWFFLRKFVAGKNSTDVESFASIDEGFELFCKGSSSHGPYWEHILGYWEASIRRPEKTLFLKYEDLVEDTQLWVKKLAEFFSCPFSAGEEREGVVKECSFESLRDLEVNKSGKDEKRGRVIESSAYFRKGVVGDWRNHLSDEMGKKIDVIMEEKLMGSGFTF</sequence>
<reference evidence="5 6" key="1">
    <citation type="journal article" date="2019" name="Genome Biol. Evol.">
        <title>Insights into the evolution of the New World diploid cottons (Gossypium, subgenus Houzingenia) based on genome sequencing.</title>
        <authorList>
            <person name="Grover C.E."/>
            <person name="Arick M.A. 2nd"/>
            <person name="Thrash A."/>
            <person name="Conover J.L."/>
            <person name="Sanders W.S."/>
            <person name="Peterson D.G."/>
            <person name="Frelichowski J.E."/>
            <person name="Scheffler J.A."/>
            <person name="Scheffler B.E."/>
            <person name="Wendel J.F."/>
        </authorList>
    </citation>
    <scope>NUCLEOTIDE SEQUENCE [LARGE SCALE GENOMIC DNA]</scope>
    <source>
        <strain evidence="5">1</strain>
        <tissue evidence="5">Leaf</tissue>
    </source>
</reference>
<organism evidence="5 6">
    <name type="scientific">Gossypium schwendimanii</name>
    <name type="common">Cotton</name>
    <dbReference type="NCBI Taxonomy" id="34291"/>
    <lineage>
        <taxon>Eukaryota</taxon>
        <taxon>Viridiplantae</taxon>
        <taxon>Streptophyta</taxon>
        <taxon>Embryophyta</taxon>
        <taxon>Tracheophyta</taxon>
        <taxon>Spermatophyta</taxon>
        <taxon>Magnoliopsida</taxon>
        <taxon>eudicotyledons</taxon>
        <taxon>Gunneridae</taxon>
        <taxon>Pentapetalae</taxon>
        <taxon>rosids</taxon>
        <taxon>malvids</taxon>
        <taxon>Malvales</taxon>
        <taxon>Malvaceae</taxon>
        <taxon>Malvoideae</taxon>
        <taxon>Gossypium</taxon>
    </lineage>
</organism>
<comment type="caution">
    <text evidence="5">The sequence shown here is derived from an EMBL/GenBank/DDBJ whole genome shotgun (WGS) entry which is preliminary data.</text>
</comment>
<name>A0A7J9LI44_GOSSC</name>
<dbReference type="EC" id="2.8.2.-" evidence="3"/>
<protein>
    <recommendedName>
        <fullName evidence="3">Sulfotransferase</fullName>
        <ecNumber evidence="3">2.8.2.-</ecNumber>
    </recommendedName>
</protein>
<dbReference type="Pfam" id="PF00685">
    <property type="entry name" value="Sulfotransfer_1"/>
    <property type="match status" value="1"/>
</dbReference>
<evidence type="ECO:0000259" key="4">
    <source>
        <dbReference type="Pfam" id="PF00685"/>
    </source>
</evidence>
<dbReference type="InterPro" id="IPR000863">
    <property type="entry name" value="Sulfotransferase_dom"/>
</dbReference>
<accession>A0A7J9LI44</accession>
<evidence type="ECO:0000256" key="1">
    <source>
        <dbReference type="ARBA" id="ARBA00005771"/>
    </source>
</evidence>
<evidence type="ECO:0000256" key="2">
    <source>
        <dbReference type="ARBA" id="ARBA00022679"/>
    </source>
</evidence>